<keyword evidence="3" id="KW-1185">Reference proteome</keyword>
<feature type="non-terminal residue" evidence="2">
    <location>
        <position position="204"/>
    </location>
</feature>
<name>A0AA38LI46_TAXCH</name>
<evidence type="ECO:0000313" key="2">
    <source>
        <dbReference type="EMBL" id="KAH9324531.1"/>
    </source>
</evidence>
<dbReference type="EMBL" id="JAHRHJ020000002">
    <property type="protein sequence ID" value="KAH9324531.1"/>
    <property type="molecule type" value="Genomic_DNA"/>
</dbReference>
<accession>A0AA38LI46</accession>
<gene>
    <name evidence="2" type="ORF">KI387_004709</name>
</gene>
<dbReference type="AlphaFoldDB" id="A0AA38LI46"/>
<organism evidence="2 3">
    <name type="scientific">Taxus chinensis</name>
    <name type="common">Chinese yew</name>
    <name type="synonym">Taxus wallichiana var. chinensis</name>
    <dbReference type="NCBI Taxonomy" id="29808"/>
    <lineage>
        <taxon>Eukaryota</taxon>
        <taxon>Viridiplantae</taxon>
        <taxon>Streptophyta</taxon>
        <taxon>Embryophyta</taxon>
        <taxon>Tracheophyta</taxon>
        <taxon>Spermatophyta</taxon>
        <taxon>Pinopsida</taxon>
        <taxon>Pinidae</taxon>
        <taxon>Conifers II</taxon>
        <taxon>Cupressales</taxon>
        <taxon>Taxaceae</taxon>
        <taxon>Taxus</taxon>
    </lineage>
</organism>
<feature type="non-terminal residue" evidence="2">
    <location>
        <position position="1"/>
    </location>
</feature>
<proteinExistence type="predicted"/>
<dbReference type="Proteomes" id="UP000824469">
    <property type="component" value="Unassembled WGS sequence"/>
</dbReference>
<sequence>LSAKQVFDFGLARIPADLKDDGNVVLDTYHQMGGDKAILQDNNGGCHSIEERSGAVLVNTSNWLLTKGYYLDEVLMNQITGNFGAGGSLKRKHEGEISRRSEKLKVHRRSQEKTTSTTIALTPTSPVHRRSPTIALQQQNASMPPLKPETFVFSPQPLRSSPVPEEMLKLQMTEFERALSLDVSEDGSHNTVALSDREDAEREM</sequence>
<evidence type="ECO:0000313" key="3">
    <source>
        <dbReference type="Proteomes" id="UP000824469"/>
    </source>
</evidence>
<reference evidence="2 3" key="1">
    <citation type="journal article" date="2021" name="Nat. Plants">
        <title>The Taxus genome provides insights into paclitaxel biosynthesis.</title>
        <authorList>
            <person name="Xiong X."/>
            <person name="Gou J."/>
            <person name="Liao Q."/>
            <person name="Li Y."/>
            <person name="Zhou Q."/>
            <person name="Bi G."/>
            <person name="Li C."/>
            <person name="Du R."/>
            <person name="Wang X."/>
            <person name="Sun T."/>
            <person name="Guo L."/>
            <person name="Liang H."/>
            <person name="Lu P."/>
            <person name="Wu Y."/>
            <person name="Zhang Z."/>
            <person name="Ro D.K."/>
            <person name="Shang Y."/>
            <person name="Huang S."/>
            <person name="Yan J."/>
        </authorList>
    </citation>
    <scope>NUCLEOTIDE SEQUENCE [LARGE SCALE GENOMIC DNA]</scope>
    <source>
        <strain evidence="2">Ta-2019</strain>
    </source>
</reference>
<protein>
    <submittedName>
        <fullName evidence="2">Uncharacterized protein</fullName>
    </submittedName>
</protein>
<comment type="caution">
    <text evidence="2">The sequence shown here is derived from an EMBL/GenBank/DDBJ whole genome shotgun (WGS) entry which is preliminary data.</text>
</comment>
<feature type="region of interest" description="Disordered" evidence="1">
    <location>
        <begin position="182"/>
        <end position="204"/>
    </location>
</feature>
<evidence type="ECO:0000256" key="1">
    <source>
        <dbReference type="SAM" id="MobiDB-lite"/>
    </source>
</evidence>
<feature type="compositionally biased region" description="Basic and acidic residues" evidence="1">
    <location>
        <begin position="195"/>
        <end position="204"/>
    </location>
</feature>